<reference evidence="2" key="1">
    <citation type="submission" date="2017-07" db="EMBL/GenBank/DDBJ databases">
        <authorList>
            <person name="Mikheyev A."/>
            <person name="Grau M."/>
        </authorList>
    </citation>
    <scope>NUCLEOTIDE SEQUENCE</scope>
    <source>
        <tissue evidence="2">Venom_gland</tissue>
    </source>
</reference>
<accession>A0A2D4P4E6</accession>
<dbReference type="EMBL" id="IACN01048497">
    <property type="protein sequence ID" value="LAB52857.1"/>
    <property type="molecule type" value="Transcribed_RNA"/>
</dbReference>
<dbReference type="AlphaFoldDB" id="A0A2D4P4E6"/>
<sequence length="126" mass="14306">MKVTVVYKCVSLALDFFIKSLPVSARKDVPSGGPVTESENSKIGRVQSNHPHCTKKPSIKQSMSVGYPRSRVPCSFKDILKKKEWKYTDDKLENVAAGFFGSIRSRLFEIYERVTALFRNQYSVPK</sequence>
<proteinExistence type="predicted"/>
<reference evidence="2" key="2">
    <citation type="submission" date="2017-11" db="EMBL/GenBank/DDBJ databases">
        <title>Coralsnake Venomics: Analyses of Venom Gland Transcriptomes and Proteomes of Six Brazilian Taxa.</title>
        <authorList>
            <person name="Aird S.D."/>
            <person name="Jorge da Silva N."/>
            <person name="Qiu L."/>
            <person name="Villar-Briones A."/>
            <person name="Aparecida-Saddi V."/>
            <person name="Campos-Telles M.P."/>
            <person name="Grau M."/>
            <person name="Mikheyev A.S."/>
        </authorList>
    </citation>
    <scope>NUCLEOTIDE SEQUENCE</scope>
    <source>
        <tissue evidence="2">Venom_gland</tissue>
    </source>
</reference>
<name>A0A2D4P4E6_MICSU</name>
<evidence type="ECO:0000313" key="2">
    <source>
        <dbReference type="EMBL" id="LAB52857.1"/>
    </source>
</evidence>
<evidence type="ECO:0000256" key="1">
    <source>
        <dbReference type="SAM" id="MobiDB-lite"/>
    </source>
</evidence>
<organism evidence="2">
    <name type="scientific">Micrurus surinamensis</name>
    <name type="common">Surinam coral snake</name>
    <dbReference type="NCBI Taxonomy" id="129470"/>
    <lineage>
        <taxon>Eukaryota</taxon>
        <taxon>Metazoa</taxon>
        <taxon>Chordata</taxon>
        <taxon>Craniata</taxon>
        <taxon>Vertebrata</taxon>
        <taxon>Euteleostomi</taxon>
        <taxon>Lepidosauria</taxon>
        <taxon>Squamata</taxon>
        <taxon>Bifurcata</taxon>
        <taxon>Unidentata</taxon>
        <taxon>Episquamata</taxon>
        <taxon>Toxicofera</taxon>
        <taxon>Serpentes</taxon>
        <taxon>Colubroidea</taxon>
        <taxon>Elapidae</taxon>
        <taxon>Elapinae</taxon>
        <taxon>Micrurus</taxon>
    </lineage>
</organism>
<feature type="region of interest" description="Disordered" evidence="1">
    <location>
        <begin position="26"/>
        <end position="60"/>
    </location>
</feature>
<protein>
    <submittedName>
        <fullName evidence="2">Uncharacterized protein</fullName>
    </submittedName>
</protein>